<feature type="compositionally biased region" description="Low complexity" evidence="1">
    <location>
        <begin position="29"/>
        <end position="42"/>
    </location>
</feature>
<feature type="region of interest" description="Disordered" evidence="1">
    <location>
        <begin position="354"/>
        <end position="412"/>
    </location>
</feature>
<feature type="compositionally biased region" description="Pro residues" evidence="1">
    <location>
        <begin position="361"/>
        <end position="377"/>
    </location>
</feature>
<accession>A0A2A9PCT3</accession>
<dbReference type="STRING" id="268505.A0A2A9PCT3"/>
<feature type="region of interest" description="Disordered" evidence="1">
    <location>
        <begin position="1"/>
        <end position="129"/>
    </location>
</feature>
<sequence>MPDPPALTLFPTPSFSRPLPGRLRRRDGPSSSSSPVGEGSDGAIDRRDDVTASLPESAFFPPPPEPQPFRSMFPIYDPNLPLESQPYAPATHVPRSAVSPTPPRPPPDSAPVGSTRRPPPGVMSEPGTDCQLRGLWKAANGWRAVESEGRVYCLAMSRPRDAPVYTFSSASNRPFYKLRLDPTSASANVSLRRYDPSKPFRTAKASDSKGWHEALSTTLEVESRDGLVASLMPSAAARMALDRPDDGVAVAAAEKERARLVWDEDSAAHFLVHPTLAHPFHVAVERSPAYSRTHYTLEHRECPGFLARLTRDGTGGGWLELDTAVAAKTGAYYMVDVAVAALAIVAANDDRNSSLPAETFEPPPPLAPPMPPPPPPAVLAGGGSSRSPSRFSRLGLRRKDRNRERKRDEFELDVESHDGSLRKGISQEEEKKKLPLVVRAMAKVTKALGKCVLCIIKVLIKLVAAIFRLAYKCVR</sequence>
<dbReference type="Proteomes" id="UP000037136">
    <property type="component" value="Unassembled WGS sequence"/>
</dbReference>
<feature type="compositionally biased region" description="Basic and acidic residues" evidence="1">
    <location>
        <begin position="401"/>
        <end position="412"/>
    </location>
</feature>
<keyword evidence="3" id="KW-1185">Reference proteome</keyword>
<evidence type="ECO:0000313" key="3">
    <source>
        <dbReference type="Proteomes" id="UP000037136"/>
    </source>
</evidence>
<proteinExistence type="predicted"/>
<feature type="compositionally biased region" description="Pro residues" evidence="1">
    <location>
        <begin position="100"/>
        <end position="109"/>
    </location>
</feature>
<comment type="caution">
    <text evidence="2">The sequence shown here is derived from an EMBL/GenBank/DDBJ whole genome shotgun (WGS) entry which is preliminary data.</text>
</comment>
<protein>
    <submittedName>
        <fullName evidence="2">Uncharacterized protein</fullName>
    </submittedName>
</protein>
<evidence type="ECO:0000313" key="2">
    <source>
        <dbReference type="EMBL" id="PFH59219.1"/>
    </source>
</evidence>
<reference evidence="2 3" key="2">
    <citation type="journal article" date="2017" name="Sci. Rep.">
        <title>Ant-infecting Ophiocordyceps genomes reveal a high diversity of potential behavioral manipulation genes and a possible major role for enterotoxins.</title>
        <authorList>
            <person name="de Bekker C."/>
            <person name="Ohm R.A."/>
            <person name="Evans H.C."/>
            <person name="Brachmann A."/>
            <person name="Hughes D.P."/>
        </authorList>
    </citation>
    <scope>NUCLEOTIDE SEQUENCE [LARGE SCALE GENOMIC DNA]</scope>
    <source>
        <strain evidence="2 3">SC16a</strain>
    </source>
</reference>
<evidence type="ECO:0000256" key="1">
    <source>
        <dbReference type="SAM" id="MobiDB-lite"/>
    </source>
</evidence>
<feature type="compositionally biased region" description="Low complexity" evidence="1">
    <location>
        <begin position="385"/>
        <end position="394"/>
    </location>
</feature>
<organism evidence="2 3">
    <name type="scientific">Ophiocordyceps unilateralis</name>
    <name type="common">Zombie-ant fungus</name>
    <name type="synonym">Torrubia unilateralis</name>
    <dbReference type="NCBI Taxonomy" id="268505"/>
    <lineage>
        <taxon>Eukaryota</taxon>
        <taxon>Fungi</taxon>
        <taxon>Dikarya</taxon>
        <taxon>Ascomycota</taxon>
        <taxon>Pezizomycotina</taxon>
        <taxon>Sordariomycetes</taxon>
        <taxon>Hypocreomycetidae</taxon>
        <taxon>Hypocreales</taxon>
        <taxon>Ophiocordycipitaceae</taxon>
        <taxon>Ophiocordyceps</taxon>
    </lineage>
</organism>
<dbReference type="OrthoDB" id="5383338at2759"/>
<dbReference type="EMBL" id="LAZP02000216">
    <property type="protein sequence ID" value="PFH59219.1"/>
    <property type="molecule type" value="Genomic_DNA"/>
</dbReference>
<gene>
    <name evidence="2" type="ORF">XA68_12650</name>
</gene>
<reference evidence="2 3" key="1">
    <citation type="journal article" date="2015" name="BMC Genomics">
        <title>Gene expression during zombie ant biting behavior reflects the complexity underlying fungal parasitic behavioral manipulation.</title>
        <authorList>
            <person name="de Bekker C."/>
            <person name="Ohm R.A."/>
            <person name="Loreto R.G."/>
            <person name="Sebastian A."/>
            <person name="Albert I."/>
            <person name="Merrow M."/>
            <person name="Brachmann A."/>
            <person name="Hughes D.P."/>
        </authorList>
    </citation>
    <scope>NUCLEOTIDE SEQUENCE [LARGE SCALE GENOMIC DNA]</scope>
    <source>
        <strain evidence="2 3">SC16a</strain>
    </source>
</reference>
<dbReference type="AlphaFoldDB" id="A0A2A9PCT3"/>
<name>A0A2A9PCT3_OPHUN</name>